<evidence type="ECO:0000256" key="2">
    <source>
        <dbReference type="ARBA" id="ARBA00019059"/>
    </source>
</evidence>
<comment type="subcellular location">
    <subcellularLocation>
        <location evidence="1 15">Cytoplasm</location>
    </subcellularLocation>
</comment>
<evidence type="ECO:0000256" key="3">
    <source>
        <dbReference type="ARBA" id="ARBA00022490"/>
    </source>
</evidence>
<keyword evidence="6 15" id="KW-0547">Nucleotide-binding</keyword>
<protein>
    <recommendedName>
        <fullName evidence="2 15">DNA-binding transcriptional regulator NtrC</fullName>
    </recommendedName>
    <alternativeName>
        <fullName evidence="15">Nitrogen regulation protein NR(I)</fullName>
    </alternativeName>
</protein>
<dbReference type="Gene3D" id="1.10.10.60">
    <property type="entry name" value="Homeodomain-like"/>
    <property type="match status" value="1"/>
</dbReference>
<dbReference type="SMART" id="SM00382">
    <property type="entry name" value="AAA"/>
    <property type="match status" value="1"/>
</dbReference>
<gene>
    <name evidence="15 19" type="primary">ntrC</name>
    <name evidence="19" type="ORF">SIID45300_00878</name>
</gene>
<accession>A0ABQ0C7A4</accession>
<dbReference type="InterPro" id="IPR003593">
    <property type="entry name" value="AAA+_ATPase"/>
</dbReference>
<evidence type="ECO:0000256" key="6">
    <source>
        <dbReference type="ARBA" id="ARBA00022741"/>
    </source>
</evidence>
<keyword evidence="7 15" id="KW-0067">ATP-binding</keyword>
<dbReference type="RefSeq" id="WP_420904295.1">
    <property type="nucleotide sequence ID" value="NZ_BAAFGK010000003.1"/>
</dbReference>
<evidence type="ECO:0000256" key="8">
    <source>
        <dbReference type="ARBA" id="ARBA00023012"/>
    </source>
</evidence>
<evidence type="ECO:0000256" key="11">
    <source>
        <dbReference type="ARBA" id="ARBA00023159"/>
    </source>
</evidence>
<evidence type="ECO:0000256" key="16">
    <source>
        <dbReference type="SAM" id="MobiDB-lite"/>
    </source>
</evidence>
<evidence type="ECO:0000256" key="15">
    <source>
        <dbReference type="RuleBase" id="RU365013"/>
    </source>
</evidence>
<keyword evidence="12 15" id="KW-0804">Transcription</keyword>
<dbReference type="NCBIfam" id="TIGR01818">
    <property type="entry name" value="ntrC"/>
    <property type="match status" value="1"/>
</dbReference>
<evidence type="ECO:0000313" key="20">
    <source>
        <dbReference type="Proteomes" id="UP001628193"/>
    </source>
</evidence>
<dbReference type="CDD" id="cd00009">
    <property type="entry name" value="AAA"/>
    <property type="match status" value="1"/>
</dbReference>
<dbReference type="InterPro" id="IPR009057">
    <property type="entry name" value="Homeodomain-like_sf"/>
</dbReference>
<comment type="function">
    <text evidence="15">Member of the two-component regulatory system NtrB/NtrC, which controls expression of the nitrogen-regulated (ntr) genes in response to nitrogen limitation. Phosphorylated NtrC binds directly to DNA and stimulates the formation of open promoter-sigma54-RNA polymerase complexes.</text>
</comment>
<sequence>MSGIRTILVADDDRAVRFVLEQALTRAGFTVRAFESGRALLDFAANGAGDLVITDIMMPGGSGLDVMKTLKASRPWLPVIVITAQSTLRHAVQAFEGGAFEYLAKPFDIHQVVELVQRALEQTQRAAPRDPAREMDRFGGVIGASRAMQELFRTIGRLANSEMTVLIHGESGTGKELIARAVHANSPRRNGPFIAVNMAAIPANLIESELFGHEKGAFTGAIARHVGHFERAREGALLLDEIGDMPLEAQTRLLRVLQNGAFTRVGGSETLRADVRIIAATHQDLPAAIAAGRFREDLYHRLNVTPLHVPSLRSRLEDIPVLAEFFLARAARQMNLPPKRFTPQSLERLMAYDWPGNVRELENLIYRLMALTPGVLIHPEYLQLPNSAGKRVGSPGGAPPGATPAVTGGESEPVTLETAVEQAITQYLAVHPGREPDDLHDAIMGRVERVLLERVLRETRGNQVKAARMLGINRNTLRKKIQESRMENVSGAESDLDTENGSLLV</sequence>
<feature type="domain" description="Sigma-54 factor interaction" evidence="17">
    <location>
        <begin position="141"/>
        <end position="370"/>
    </location>
</feature>
<dbReference type="Pfam" id="PF25601">
    <property type="entry name" value="AAA_lid_14"/>
    <property type="match status" value="1"/>
</dbReference>
<dbReference type="Proteomes" id="UP001628193">
    <property type="component" value="Unassembled WGS sequence"/>
</dbReference>
<organism evidence="19 20">
    <name type="scientific">Candidatus Magnetaquiglobus chichijimensis</name>
    <dbReference type="NCBI Taxonomy" id="3141448"/>
    <lineage>
        <taxon>Bacteria</taxon>
        <taxon>Pseudomonadati</taxon>
        <taxon>Pseudomonadota</taxon>
        <taxon>Magnetococcia</taxon>
        <taxon>Magnetococcales</taxon>
        <taxon>Candidatus Magnetaquicoccaceae</taxon>
        <taxon>Candidatus Magnetaquiglobus</taxon>
    </lineage>
</organism>
<evidence type="ECO:0000256" key="1">
    <source>
        <dbReference type="ARBA" id="ARBA00004496"/>
    </source>
</evidence>
<keyword evidence="11 15" id="KW-0010">Activator</keyword>
<dbReference type="Pfam" id="PF02954">
    <property type="entry name" value="HTH_8"/>
    <property type="match status" value="1"/>
</dbReference>
<dbReference type="PROSITE" id="PS50045">
    <property type="entry name" value="SIGMA54_INTERACT_4"/>
    <property type="match status" value="1"/>
</dbReference>
<evidence type="ECO:0000259" key="18">
    <source>
        <dbReference type="PROSITE" id="PS50110"/>
    </source>
</evidence>
<evidence type="ECO:0000259" key="17">
    <source>
        <dbReference type="PROSITE" id="PS50045"/>
    </source>
</evidence>
<keyword evidence="20" id="KW-1185">Reference proteome</keyword>
<evidence type="ECO:0000256" key="7">
    <source>
        <dbReference type="ARBA" id="ARBA00022840"/>
    </source>
</evidence>
<comment type="caution">
    <text evidence="19">The sequence shown here is derived from an EMBL/GenBank/DDBJ whole genome shotgun (WGS) entry which is preliminary data.</text>
</comment>
<keyword evidence="10 15" id="KW-0238">DNA-binding</keyword>
<feature type="domain" description="Response regulatory" evidence="18">
    <location>
        <begin position="6"/>
        <end position="120"/>
    </location>
</feature>
<evidence type="ECO:0000313" key="19">
    <source>
        <dbReference type="EMBL" id="GAB0056570.1"/>
    </source>
</evidence>
<dbReference type="InterPro" id="IPR058031">
    <property type="entry name" value="AAA_lid_NorR"/>
</dbReference>
<evidence type="ECO:0000256" key="13">
    <source>
        <dbReference type="ARBA" id="ARBA00023231"/>
    </source>
</evidence>
<evidence type="ECO:0000256" key="5">
    <source>
        <dbReference type="ARBA" id="ARBA00022553"/>
    </source>
</evidence>
<reference evidence="19 20" key="2">
    <citation type="submission" date="2024-09" db="EMBL/GenBank/DDBJ databases">
        <title>Draft genome sequence of Candidatus Magnetaquicoccaceae bacterium FCR-1.</title>
        <authorList>
            <person name="Shimoshige H."/>
            <person name="Shimamura S."/>
            <person name="Taoka A."/>
            <person name="Kobayashi H."/>
            <person name="Maekawa T."/>
        </authorList>
    </citation>
    <scope>NUCLEOTIDE SEQUENCE [LARGE SCALE GENOMIC DNA]</scope>
    <source>
        <strain evidence="19 20">FCR-1</strain>
    </source>
</reference>
<dbReference type="Pfam" id="PF00072">
    <property type="entry name" value="Response_reg"/>
    <property type="match status" value="1"/>
</dbReference>
<keyword evidence="13 15" id="KW-0535">Nitrogen fixation</keyword>
<dbReference type="PROSITE" id="PS50110">
    <property type="entry name" value="RESPONSE_REGULATORY"/>
    <property type="match status" value="1"/>
</dbReference>
<keyword evidence="8 15" id="KW-0902">Two-component regulatory system</keyword>
<dbReference type="PANTHER" id="PTHR32071:SF95">
    <property type="entry name" value="DNA-BINDING TRANSCRIPTIONAL REGULATOR NTRC"/>
    <property type="match status" value="1"/>
</dbReference>
<dbReference type="SUPFAM" id="SSF52540">
    <property type="entry name" value="P-loop containing nucleoside triphosphate hydrolases"/>
    <property type="match status" value="1"/>
</dbReference>
<evidence type="ECO:0000256" key="4">
    <source>
        <dbReference type="ARBA" id="ARBA00022491"/>
    </source>
</evidence>
<dbReference type="GO" id="GO:0003677">
    <property type="term" value="F:DNA binding"/>
    <property type="evidence" value="ECO:0007669"/>
    <property type="project" value="UniProtKB-KW"/>
</dbReference>
<keyword evidence="9 15" id="KW-0805">Transcription regulation</keyword>
<evidence type="ECO:0000256" key="9">
    <source>
        <dbReference type="ARBA" id="ARBA00023015"/>
    </source>
</evidence>
<proteinExistence type="predicted"/>
<dbReference type="Gene3D" id="3.40.50.300">
    <property type="entry name" value="P-loop containing nucleotide triphosphate hydrolases"/>
    <property type="match status" value="1"/>
</dbReference>
<dbReference type="PANTHER" id="PTHR32071">
    <property type="entry name" value="TRANSCRIPTIONAL REGULATORY PROTEIN"/>
    <property type="match status" value="1"/>
</dbReference>
<dbReference type="PRINTS" id="PR01590">
    <property type="entry name" value="HTHFIS"/>
</dbReference>
<reference evidence="19 20" key="1">
    <citation type="submission" date="2024-05" db="EMBL/GenBank/DDBJ databases">
        <authorList>
            <consortium name="Candidatus Magnetaquicoccaceae bacterium FCR-1 genome sequencing consortium"/>
            <person name="Shimoshige H."/>
            <person name="Shimamura S."/>
            <person name="Taoka A."/>
            <person name="Kobayashi H."/>
            <person name="Maekawa T."/>
        </authorList>
    </citation>
    <scope>NUCLEOTIDE SEQUENCE [LARGE SCALE GENOMIC DNA]</scope>
    <source>
        <strain evidence="19 20">FCR-1</strain>
    </source>
</reference>
<evidence type="ECO:0000256" key="12">
    <source>
        <dbReference type="ARBA" id="ARBA00023163"/>
    </source>
</evidence>
<name>A0ABQ0C7A4_9PROT</name>
<dbReference type="InterPro" id="IPR010114">
    <property type="entry name" value="Transcript_reg_NtrC"/>
</dbReference>
<keyword evidence="3 15" id="KW-0963">Cytoplasm</keyword>
<keyword evidence="4 15" id="KW-0678">Repressor</keyword>
<feature type="modified residue" description="4-aspartylphosphate" evidence="14">
    <location>
        <position position="55"/>
    </location>
</feature>
<feature type="region of interest" description="Disordered" evidence="16">
    <location>
        <begin position="484"/>
        <end position="505"/>
    </location>
</feature>
<feature type="region of interest" description="Disordered" evidence="16">
    <location>
        <begin position="388"/>
        <end position="412"/>
    </location>
</feature>
<dbReference type="InterPro" id="IPR011006">
    <property type="entry name" value="CheY-like_superfamily"/>
</dbReference>
<dbReference type="InterPro" id="IPR025944">
    <property type="entry name" value="Sigma_54_int_dom_CS"/>
</dbReference>
<dbReference type="InterPro" id="IPR025662">
    <property type="entry name" value="Sigma_54_int_dom_ATP-bd_1"/>
</dbReference>
<dbReference type="SUPFAM" id="SSF46689">
    <property type="entry name" value="Homeodomain-like"/>
    <property type="match status" value="1"/>
</dbReference>
<dbReference type="Gene3D" id="1.10.8.60">
    <property type="match status" value="1"/>
</dbReference>
<dbReference type="Pfam" id="PF00158">
    <property type="entry name" value="Sigma54_activat"/>
    <property type="match status" value="1"/>
</dbReference>
<dbReference type="SMART" id="SM00448">
    <property type="entry name" value="REC"/>
    <property type="match status" value="1"/>
</dbReference>
<dbReference type="InterPro" id="IPR001789">
    <property type="entry name" value="Sig_transdc_resp-reg_receiver"/>
</dbReference>
<dbReference type="SUPFAM" id="SSF52172">
    <property type="entry name" value="CheY-like"/>
    <property type="match status" value="1"/>
</dbReference>
<dbReference type="Gene3D" id="3.40.50.2300">
    <property type="match status" value="1"/>
</dbReference>
<dbReference type="PROSITE" id="PS00688">
    <property type="entry name" value="SIGMA54_INTERACT_3"/>
    <property type="match status" value="1"/>
</dbReference>
<keyword evidence="5 14" id="KW-0597">Phosphoprotein</keyword>
<evidence type="ECO:0000256" key="10">
    <source>
        <dbReference type="ARBA" id="ARBA00023125"/>
    </source>
</evidence>
<dbReference type="EMBL" id="BAAFGK010000003">
    <property type="protein sequence ID" value="GAB0056570.1"/>
    <property type="molecule type" value="Genomic_DNA"/>
</dbReference>
<dbReference type="PROSITE" id="PS00675">
    <property type="entry name" value="SIGMA54_INTERACT_1"/>
    <property type="match status" value="1"/>
</dbReference>
<evidence type="ECO:0000256" key="14">
    <source>
        <dbReference type="PROSITE-ProRule" id="PRU00169"/>
    </source>
</evidence>
<dbReference type="InterPro" id="IPR027417">
    <property type="entry name" value="P-loop_NTPase"/>
</dbReference>
<dbReference type="InterPro" id="IPR002197">
    <property type="entry name" value="HTH_Fis"/>
</dbReference>
<dbReference type="InterPro" id="IPR002078">
    <property type="entry name" value="Sigma_54_int"/>
</dbReference>